<accession>A0A9P5YFB4</accession>
<dbReference type="PANTHER" id="PTHR46628">
    <property type="entry name" value="PIRNA BIOGENESIS PROTEIN EXD1"/>
    <property type="match status" value="1"/>
</dbReference>
<organism evidence="2 3">
    <name type="scientific">Collybia nuda</name>
    <dbReference type="NCBI Taxonomy" id="64659"/>
    <lineage>
        <taxon>Eukaryota</taxon>
        <taxon>Fungi</taxon>
        <taxon>Dikarya</taxon>
        <taxon>Basidiomycota</taxon>
        <taxon>Agaricomycotina</taxon>
        <taxon>Agaricomycetes</taxon>
        <taxon>Agaricomycetidae</taxon>
        <taxon>Agaricales</taxon>
        <taxon>Tricholomatineae</taxon>
        <taxon>Clitocybaceae</taxon>
        <taxon>Collybia</taxon>
    </lineage>
</organism>
<dbReference type="EMBL" id="MU150235">
    <property type="protein sequence ID" value="KAF9467847.1"/>
    <property type="molecule type" value="Genomic_DNA"/>
</dbReference>
<evidence type="ECO:0000313" key="3">
    <source>
        <dbReference type="Proteomes" id="UP000807353"/>
    </source>
</evidence>
<name>A0A9P5YFB4_9AGAR</name>
<dbReference type="InterPro" id="IPR052144">
    <property type="entry name" value="piRNA_biogenesis_EXD1"/>
</dbReference>
<dbReference type="GO" id="GO:0003676">
    <property type="term" value="F:nucleic acid binding"/>
    <property type="evidence" value="ECO:0007669"/>
    <property type="project" value="InterPro"/>
</dbReference>
<dbReference type="InterPro" id="IPR036397">
    <property type="entry name" value="RNaseH_sf"/>
</dbReference>
<evidence type="ECO:0000259" key="1">
    <source>
        <dbReference type="SMART" id="SM00474"/>
    </source>
</evidence>
<comment type="caution">
    <text evidence="2">The sequence shown here is derived from an EMBL/GenBank/DDBJ whole genome shotgun (WGS) entry which is preliminary data.</text>
</comment>
<dbReference type="PANTHER" id="PTHR46628:SF1">
    <property type="entry name" value="PIRNA BIOGENESIS PROTEIN EXD1"/>
    <property type="match status" value="1"/>
</dbReference>
<dbReference type="SMART" id="SM00474">
    <property type="entry name" value="35EXOc"/>
    <property type="match status" value="1"/>
</dbReference>
<dbReference type="Gene3D" id="3.30.420.10">
    <property type="entry name" value="Ribonuclease H-like superfamily/Ribonuclease H"/>
    <property type="match status" value="1"/>
</dbReference>
<dbReference type="OrthoDB" id="26838at2759"/>
<dbReference type="GO" id="GO:0008408">
    <property type="term" value="F:3'-5' exonuclease activity"/>
    <property type="evidence" value="ECO:0007669"/>
    <property type="project" value="InterPro"/>
</dbReference>
<dbReference type="AlphaFoldDB" id="A0A9P5YFB4"/>
<keyword evidence="3" id="KW-1185">Reference proteome</keyword>
<protein>
    <submittedName>
        <fullName evidence="2">Ribonuclease H-like domain-containing protein</fullName>
    </submittedName>
</protein>
<evidence type="ECO:0000313" key="2">
    <source>
        <dbReference type="EMBL" id="KAF9467847.1"/>
    </source>
</evidence>
<dbReference type="InterPro" id="IPR002562">
    <property type="entry name" value="3'-5'_exonuclease_dom"/>
</dbReference>
<dbReference type="Proteomes" id="UP000807353">
    <property type="component" value="Unassembled WGS sequence"/>
</dbReference>
<dbReference type="Pfam" id="PF01612">
    <property type="entry name" value="DNA_pol_A_exo1"/>
    <property type="match status" value="1"/>
</dbReference>
<dbReference type="GO" id="GO:1990923">
    <property type="term" value="C:PET complex"/>
    <property type="evidence" value="ECO:0007669"/>
    <property type="project" value="TreeGrafter"/>
</dbReference>
<dbReference type="SUPFAM" id="SSF53098">
    <property type="entry name" value="Ribonuclease H-like"/>
    <property type="match status" value="1"/>
</dbReference>
<proteinExistence type="predicted"/>
<feature type="domain" description="3'-5' exonuclease" evidence="1">
    <location>
        <begin position="11"/>
        <end position="216"/>
    </location>
</feature>
<sequence>MSTRGITWPDYQLCDKKSTLKRAVASLISAPAIIIDCEGDTLGKQGGSLSVISLCSAITTNIFLIDVIKLRSSLSPLFNLLQSTKVVKIMFDGRMDFSALYHEFGVHLRNVIDLQLVDIHSRQSRGETDVTRISRLSPFLNPRHIALMPDFYAGAIKLNGLSQCIEEHLGLSGFKKSTVNHDNWLDRPLSNDYLSYAAADIRLMGLLYDEFSVKGYTNYPGLCGESVRYVELWKNDQPVPGDLYKSHPLLPLEILYSYPNSIRRGCSGCKRFLSQASFRGNGIRCLVCKVVKKKGLHKNQKKKLTR</sequence>
<gene>
    <name evidence="2" type="ORF">BDZ94DRAFT_911622</name>
</gene>
<reference evidence="2" key="1">
    <citation type="submission" date="2020-11" db="EMBL/GenBank/DDBJ databases">
        <authorList>
            <consortium name="DOE Joint Genome Institute"/>
            <person name="Ahrendt S."/>
            <person name="Riley R."/>
            <person name="Andreopoulos W."/>
            <person name="Labutti K."/>
            <person name="Pangilinan J."/>
            <person name="Ruiz-Duenas F.J."/>
            <person name="Barrasa J.M."/>
            <person name="Sanchez-Garcia M."/>
            <person name="Camarero S."/>
            <person name="Miyauchi S."/>
            <person name="Serrano A."/>
            <person name="Linde D."/>
            <person name="Babiker R."/>
            <person name="Drula E."/>
            <person name="Ayuso-Fernandez I."/>
            <person name="Pacheco R."/>
            <person name="Padilla G."/>
            <person name="Ferreira P."/>
            <person name="Barriuso J."/>
            <person name="Kellner H."/>
            <person name="Castanera R."/>
            <person name="Alfaro M."/>
            <person name="Ramirez L."/>
            <person name="Pisabarro A.G."/>
            <person name="Kuo A."/>
            <person name="Tritt A."/>
            <person name="Lipzen A."/>
            <person name="He G."/>
            <person name="Yan M."/>
            <person name="Ng V."/>
            <person name="Cullen D."/>
            <person name="Martin F."/>
            <person name="Rosso M.-N."/>
            <person name="Henrissat B."/>
            <person name="Hibbett D."/>
            <person name="Martinez A.T."/>
            <person name="Grigoriev I.V."/>
        </authorList>
    </citation>
    <scope>NUCLEOTIDE SEQUENCE</scope>
    <source>
        <strain evidence="2">CBS 247.69</strain>
    </source>
</reference>
<dbReference type="InterPro" id="IPR012337">
    <property type="entry name" value="RNaseH-like_sf"/>
</dbReference>
<dbReference type="GO" id="GO:0006139">
    <property type="term" value="P:nucleobase-containing compound metabolic process"/>
    <property type="evidence" value="ECO:0007669"/>
    <property type="project" value="InterPro"/>
</dbReference>